<dbReference type="Proteomes" id="UP000234483">
    <property type="component" value="Unassembled WGS sequence"/>
</dbReference>
<reference evidence="1 4" key="2">
    <citation type="submission" date="2018-01" db="EMBL/GenBank/DDBJ databases">
        <title>Complete genome sequence of Caulobacter flavus RHGG3.</title>
        <authorList>
            <person name="Yang E."/>
        </authorList>
    </citation>
    <scope>NUCLEOTIDE SEQUENCE [LARGE SCALE GENOMIC DNA]</scope>
    <source>
        <strain evidence="1 4">RHGG3</strain>
    </source>
</reference>
<gene>
    <name evidence="1" type="ORF">C1707_17595</name>
    <name evidence="2" type="ORF">CFHF_26370</name>
</gene>
<keyword evidence="2" id="KW-0489">Methyltransferase</keyword>
<sequence>MSSDFAAARLNMVESQIRTADVTDLPLQDALRVVPRENLVPAGKAYLAYADAEVEYAPGRTLMRPRDIGKLLQNLKPRAGEKALAIAAPYAAVVLETMGLSVTRLDGDDLTAVEGGEYDVIVCEGAVPKAPASWTGALALNGRLGVVEREGPVGRAAIYARAEDGLARRAAFDSTPSLLAGFPVESGFAF</sequence>
<dbReference type="OrthoDB" id="9798496at2"/>
<evidence type="ECO:0000313" key="1">
    <source>
        <dbReference type="EMBL" id="AYV47924.1"/>
    </source>
</evidence>
<dbReference type="GO" id="GO:0032259">
    <property type="term" value="P:methylation"/>
    <property type="evidence" value="ECO:0007669"/>
    <property type="project" value="UniProtKB-KW"/>
</dbReference>
<evidence type="ECO:0000313" key="3">
    <source>
        <dbReference type="Proteomes" id="UP000234483"/>
    </source>
</evidence>
<proteinExistence type="predicted"/>
<dbReference type="Proteomes" id="UP000281192">
    <property type="component" value="Chromosome"/>
</dbReference>
<dbReference type="EMBL" id="CP026100">
    <property type="protein sequence ID" value="AYV47924.1"/>
    <property type="molecule type" value="Genomic_DNA"/>
</dbReference>
<dbReference type="InterPro" id="IPR029063">
    <property type="entry name" value="SAM-dependent_MTases_sf"/>
</dbReference>
<name>A0A2N5CKQ1_9CAUL</name>
<dbReference type="SUPFAM" id="SSF53335">
    <property type="entry name" value="S-adenosyl-L-methionine-dependent methyltransferases"/>
    <property type="match status" value="1"/>
</dbReference>
<organism evidence="2 3">
    <name type="scientific">Caulobacter flavus</name>
    <dbReference type="NCBI Taxonomy" id="1679497"/>
    <lineage>
        <taxon>Bacteria</taxon>
        <taxon>Pseudomonadati</taxon>
        <taxon>Pseudomonadota</taxon>
        <taxon>Alphaproteobacteria</taxon>
        <taxon>Caulobacterales</taxon>
        <taxon>Caulobacteraceae</taxon>
        <taxon>Caulobacter</taxon>
    </lineage>
</organism>
<evidence type="ECO:0000313" key="4">
    <source>
        <dbReference type="Proteomes" id="UP000281192"/>
    </source>
</evidence>
<dbReference type="RefSeq" id="WP_101715879.1">
    <property type="nucleotide sequence ID" value="NZ_CP026100.1"/>
</dbReference>
<keyword evidence="4" id="KW-1185">Reference proteome</keyword>
<keyword evidence="2" id="KW-0808">Transferase</keyword>
<dbReference type="Gene3D" id="3.40.50.150">
    <property type="entry name" value="Vaccinia Virus protein VP39"/>
    <property type="match status" value="1"/>
</dbReference>
<reference evidence="2 3" key="1">
    <citation type="submission" date="2017-12" db="EMBL/GenBank/DDBJ databases">
        <title>The genome sequence of Caulobacter flavus CGMCC1 15093.</title>
        <authorList>
            <person name="Gao J."/>
            <person name="Mao X."/>
            <person name="Sun J."/>
        </authorList>
    </citation>
    <scope>NUCLEOTIDE SEQUENCE [LARGE SCALE GENOMIC DNA]</scope>
    <source>
        <strain evidence="2 3">CGMCC1 15093</strain>
    </source>
</reference>
<protein>
    <submittedName>
        <fullName evidence="2">Protein-L-isoaspartate O-methyltransferase</fullName>
    </submittedName>
</protein>
<accession>A0A2N5CKQ1</accession>
<dbReference type="AlphaFoldDB" id="A0A2N5CKQ1"/>
<dbReference type="EMBL" id="PJRQ01000055">
    <property type="protein sequence ID" value="PLR06063.1"/>
    <property type="molecule type" value="Genomic_DNA"/>
</dbReference>
<evidence type="ECO:0000313" key="2">
    <source>
        <dbReference type="EMBL" id="PLR06063.1"/>
    </source>
</evidence>
<dbReference type="GO" id="GO:0008168">
    <property type="term" value="F:methyltransferase activity"/>
    <property type="evidence" value="ECO:0007669"/>
    <property type="project" value="UniProtKB-KW"/>
</dbReference>
<dbReference type="KEGG" id="cfh:C1707_17595"/>